<dbReference type="AlphaFoldDB" id="A0A1N7QDI1"/>
<dbReference type="CDD" id="cd05233">
    <property type="entry name" value="SDR_c"/>
    <property type="match status" value="1"/>
</dbReference>
<dbReference type="NCBIfam" id="NF005559">
    <property type="entry name" value="PRK07231.1"/>
    <property type="match status" value="1"/>
</dbReference>
<dbReference type="FunFam" id="3.40.50.720:FF:000084">
    <property type="entry name" value="Short-chain dehydrogenase reductase"/>
    <property type="match status" value="1"/>
</dbReference>
<dbReference type="Pfam" id="PF13561">
    <property type="entry name" value="adh_short_C2"/>
    <property type="match status" value="1"/>
</dbReference>
<organism evidence="3 4">
    <name type="scientific">Insolitispirillum peregrinum</name>
    <dbReference type="NCBI Taxonomy" id="80876"/>
    <lineage>
        <taxon>Bacteria</taxon>
        <taxon>Pseudomonadati</taxon>
        <taxon>Pseudomonadota</taxon>
        <taxon>Alphaproteobacteria</taxon>
        <taxon>Rhodospirillales</taxon>
        <taxon>Novispirillaceae</taxon>
        <taxon>Insolitispirillum</taxon>
    </lineage>
</organism>
<gene>
    <name evidence="3" type="ORF">SAMN05421779_1174</name>
</gene>
<name>A0A1N7QDI1_9PROT</name>
<dbReference type="EMBL" id="FTOA01000017">
    <property type="protein sequence ID" value="SIT20856.1"/>
    <property type="molecule type" value="Genomic_DNA"/>
</dbReference>
<dbReference type="GO" id="GO:0016491">
    <property type="term" value="F:oxidoreductase activity"/>
    <property type="evidence" value="ECO:0007669"/>
    <property type="project" value="UniProtKB-KW"/>
</dbReference>
<keyword evidence="2" id="KW-0560">Oxidoreductase</keyword>
<dbReference type="SUPFAM" id="SSF51735">
    <property type="entry name" value="NAD(P)-binding Rossmann-fold domains"/>
    <property type="match status" value="1"/>
</dbReference>
<keyword evidence="4" id="KW-1185">Reference proteome</keyword>
<reference evidence="3 4" key="1">
    <citation type="submission" date="2017-01" db="EMBL/GenBank/DDBJ databases">
        <authorList>
            <person name="Mah S.A."/>
            <person name="Swanson W.J."/>
            <person name="Moy G.W."/>
            <person name="Vacquier V.D."/>
        </authorList>
    </citation>
    <scope>NUCLEOTIDE SEQUENCE [LARGE SCALE GENOMIC DNA]</scope>
    <source>
        <strain evidence="3 4">DSM 11589</strain>
    </source>
</reference>
<dbReference type="PRINTS" id="PR00080">
    <property type="entry name" value="SDRFAMILY"/>
</dbReference>
<proteinExistence type="inferred from homology"/>
<dbReference type="Gene3D" id="3.40.50.720">
    <property type="entry name" value="NAD(P)-binding Rossmann-like Domain"/>
    <property type="match status" value="1"/>
</dbReference>
<protein>
    <submittedName>
        <fullName evidence="3">3-oxoacyl-[acyl-carrier protein] reductase</fullName>
    </submittedName>
</protein>
<accession>A0A1N7QDI1</accession>
<dbReference type="PRINTS" id="PR00081">
    <property type="entry name" value="GDHRDH"/>
</dbReference>
<evidence type="ECO:0000313" key="4">
    <source>
        <dbReference type="Proteomes" id="UP000185678"/>
    </source>
</evidence>
<evidence type="ECO:0000256" key="1">
    <source>
        <dbReference type="ARBA" id="ARBA00006484"/>
    </source>
</evidence>
<dbReference type="InterPro" id="IPR036291">
    <property type="entry name" value="NAD(P)-bd_dom_sf"/>
</dbReference>
<dbReference type="InterPro" id="IPR002347">
    <property type="entry name" value="SDR_fam"/>
</dbReference>
<dbReference type="STRING" id="80876.SAMN05421779_1174"/>
<dbReference type="PANTHER" id="PTHR43639">
    <property type="entry name" value="OXIDOREDUCTASE, SHORT-CHAIN DEHYDROGENASE/REDUCTASE FAMILY (AFU_ORTHOLOGUE AFUA_5G02870)"/>
    <property type="match status" value="1"/>
</dbReference>
<dbReference type="PANTHER" id="PTHR43639:SF1">
    <property type="entry name" value="SHORT-CHAIN DEHYDROGENASE_REDUCTASE FAMILY PROTEIN"/>
    <property type="match status" value="1"/>
</dbReference>
<sequence length="248" mass="25921">MNWDFSNKVVLVTGASRGIGQGIAEAFLHAGAVVLATATSEAPTAWMADRMAAGEPLHYIQADFSAPGWQDALMAAIERLGGVDVCINNAGINKVADVREVDPDDYRRILEVNLVAPALLTGLVAPLMIRRGGGRIVNISSIFGIGSRAGRISYSSSKAGLLGQTRAAALDLAPHGVLVNAVAPGFVRTELTERVLGEQGMADAASRLPMRRLAEVADIVPAVLFLASAQNSYITGQVLAVDGGYLAE</sequence>
<evidence type="ECO:0000313" key="3">
    <source>
        <dbReference type="EMBL" id="SIT20856.1"/>
    </source>
</evidence>
<comment type="similarity">
    <text evidence="1">Belongs to the short-chain dehydrogenases/reductases (SDR) family.</text>
</comment>
<dbReference type="Proteomes" id="UP000185678">
    <property type="component" value="Unassembled WGS sequence"/>
</dbReference>
<evidence type="ECO:0000256" key="2">
    <source>
        <dbReference type="ARBA" id="ARBA00023002"/>
    </source>
</evidence>